<dbReference type="PROSITE" id="PS00107">
    <property type="entry name" value="PROTEIN_KINASE_ATP"/>
    <property type="match status" value="1"/>
</dbReference>
<reference evidence="6 7" key="1">
    <citation type="submission" date="2019-12" db="EMBL/GenBank/DDBJ databases">
        <authorList>
            <person name="Floudas D."/>
            <person name="Bentzer J."/>
            <person name="Ahren D."/>
            <person name="Johansson T."/>
            <person name="Persson P."/>
            <person name="Tunlid A."/>
        </authorList>
    </citation>
    <scope>NUCLEOTIDE SEQUENCE [LARGE SCALE GENOMIC DNA]</scope>
    <source>
        <strain evidence="6 7">CBS 102.39</strain>
    </source>
</reference>
<dbReference type="InterPro" id="IPR017441">
    <property type="entry name" value="Protein_kinase_ATP_BS"/>
</dbReference>
<gene>
    <name evidence="6" type="ORF">D9613_005986</name>
</gene>
<dbReference type="Pfam" id="PF00069">
    <property type="entry name" value="Pkinase"/>
    <property type="match status" value="2"/>
</dbReference>
<feature type="compositionally biased region" description="Polar residues" evidence="4">
    <location>
        <begin position="515"/>
        <end position="531"/>
    </location>
</feature>
<dbReference type="GO" id="GO:0005524">
    <property type="term" value="F:ATP binding"/>
    <property type="evidence" value="ECO:0007669"/>
    <property type="project" value="UniProtKB-UniRule"/>
</dbReference>
<evidence type="ECO:0000256" key="3">
    <source>
        <dbReference type="PROSITE-ProRule" id="PRU10141"/>
    </source>
</evidence>
<dbReference type="InterPro" id="IPR008271">
    <property type="entry name" value="Ser/Thr_kinase_AS"/>
</dbReference>
<evidence type="ECO:0000256" key="4">
    <source>
        <dbReference type="SAM" id="MobiDB-lite"/>
    </source>
</evidence>
<dbReference type="InterPro" id="IPR000719">
    <property type="entry name" value="Prot_kinase_dom"/>
</dbReference>
<feature type="region of interest" description="Disordered" evidence="4">
    <location>
        <begin position="686"/>
        <end position="780"/>
    </location>
</feature>
<feature type="region of interest" description="Disordered" evidence="4">
    <location>
        <begin position="19"/>
        <end position="59"/>
    </location>
</feature>
<dbReference type="PROSITE" id="PS50011">
    <property type="entry name" value="PROTEIN_KINASE_DOM"/>
    <property type="match status" value="1"/>
</dbReference>
<dbReference type="AlphaFoldDB" id="A0A8H4QTY6"/>
<dbReference type="GO" id="GO:0005737">
    <property type="term" value="C:cytoplasm"/>
    <property type="evidence" value="ECO:0007669"/>
    <property type="project" value="TreeGrafter"/>
</dbReference>
<dbReference type="PANTHER" id="PTHR24346">
    <property type="entry name" value="MAP/MICROTUBULE AFFINITY-REGULATING KINASE"/>
    <property type="match status" value="1"/>
</dbReference>
<evidence type="ECO:0000256" key="2">
    <source>
        <dbReference type="ARBA" id="ARBA00022840"/>
    </source>
</evidence>
<dbReference type="GO" id="GO:0000226">
    <property type="term" value="P:microtubule cytoskeleton organization"/>
    <property type="evidence" value="ECO:0007669"/>
    <property type="project" value="TreeGrafter"/>
</dbReference>
<dbReference type="PROSITE" id="PS00108">
    <property type="entry name" value="PROTEIN_KINASE_ST"/>
    <property type="match status" value="1"/>
</dbReference>
<name>A0A8H4QTY6_9AGAR</name>
<dbReference type="InterPro" id="IPR011009">
    <property type="entry name" value="Kinase-like_dom_sf"/>
</dbReference>
<evidence type="ECO:0000259" key="5">
    <source>
        <dbReference type="PROSITE" id="PS50011"/>
    </source>
</evidence>
<keyword evidence="1 3" id="KW-0547">Nucleotide-binding</keyword>
<dbReference type="SUPFAM" id="SSF56112">
    <property type="entry name" value="Protein kinase-like (PK-like)"/>
    <property type="match status" value="1"/>
</dbReference>
<dbReference type="EMBL" id="JAACJL010000030">
    <property type="protein sequence ID" value="KAF4617138.1"/>
    <property type="molecule type" value="Genomic_DNA"/>
</dbReference>
<evidence type="ECO:0000313" key="7">
    <source>
        <dbReference type="Proteomes" id="UP000521872"/>
    </source>
</evidence>
<dbReference type="Gene3D" id="1.10.510.10">
    <property type="entry name" value="Transferase(Phosphotransferase) domain 1"/>
    <property type="match status" value="2"/>
</dbReference>
<evidence type="ECO:0000313" key="6">
    <source>
        <dbReference type="EMBL" id="KAF4617138.1"/>
    </source>
</evidence>
<dbReference type="GO" id="GO:0035556">
    <property type="term" value="P:intracellular signal transduction"/>
    <property type="evidence" value="ECO:0007669"/>
    <property type="project" value="TreeGrafter"/>
</dbReference>
<proteinExistence type="predicted"/>
<evidence type="ECO:0000256" key="1">
    <source>
        <dbReference type="ARBA" id="ARBA00022741"/>
    </source>
</evidence>
<dbReference type="GO" id="GO:0004674">
    <property type="term" value="F:protein serine/threonine kinase activity"/>
    <property type="evidence" value="ECO:0007669"/>
    <property type="project" value="TreeGrafter"/>
</dbReference>
<feature type="compositionally biased region" description="Low complexity" evidence="4">
    <location>
        <begin position="570"/>
        <end position="583"/>
    </location>
</feature>
<dbReference type="Proteomes" id="UP000521872">
    <property type="component" value="Unassembled WGS sequence"/>
</dbReference>
<dbReference type="SMART" id="SM00220">
    <property type="entry name" value="S_TKc"/>
    <property type="match status" value="1"/>
</dbReference>
<organism evidence="6 7">
    <name type="scientific">Agrocybe pediades</name>
    <dbReference type="NCBI Taxonomy" id="84607"/>
    <lineage>
        <taxon>Eukaryota</taxon>
        <taxon>Fungi</taxon>
        <taxon>Dikarya</taxon>
        <taxon>Basidiomycota</taxon>
        <taxon>Agaricomycotina</taxon>
        <taxon>Agaricomycetes</taxon>
        <taxon>Agaricomycetidae</taxon>
        <taxon>Agaricales</taxon>
        <taxon>Agaricineae</taxon>
        <taxon>Strophariaceae</taxon>
        <taxon>Agrocybe</taxon>
    </lineage>
</organism>
<feature type="region of interest" description="Disordered" evidence="4">
    <location>
        <begin position="462"/>
        <end position="665"/>
    </location>
</feature>
<protein>
    <recommendedName>
        <fullName evidence="5">Protein kinase domain-containing protein</fullName>
    </recommendedName>
</protein>
<feature type="binding site" evidence="3">
    <location>
        <position position="167"/>
    </location>
    <ligand>
        <name>ATP</name>
        <dbReference type="ChEBI" id="CHEBI:30616"/>
    </ligand>
</feature>
<feature type="compositionally biased region" description="Low complexity" evidence="4">
    <location>
        <begin position="538"/>
        <end position="550"/>
    </location>
</feature>
<accession>A0A8H4QTY6</accession>
<feature type="region of interest" description="Disordered" evidence="4">
    <location>
        <begin position="296"/>
        <end position="359"/>
    </location>
</feature>
<dbReference type="PANTHER" id="PTHR24346:SF76">
    <property type="entry name" value="NON-SPECIFIC SERINE_THREONINE PROTEIN KINASE"/>
    <property type="match status" value="1"/>
</dbReference>
<feature type="compositionally biased region" description="Low complexity" evidence="4">
    <location>
        <begin position="616"/>
        <end position="629"/>
    </location>
</feature>
<sequence>MHTAEILTSEPATLRNYLPSNAPWDQVSPKQHPRTLISEVLDEEEEEDRPIGAQPPYGRFKNTTLEEEQRISASLLSYSNSWNGATTYNLRKAPQTIPASASQSPSISASPAAAFLSFFSSPVQNAPKPDDEGQVVAGYTLGSIIGYGSSSIIRRASSSSGAIAAVKIIRRSDLVKAGNAPQARKRLQHEAAVWSSLSHEHILPLFKAVHTTYADYFFTLYCPVGSLFDILKRDGNPALPQDDAGMMLRQVVRGLRYLHEDARYVHRDIKLENILVDDMGVCKIGDFGMSRKIGSFEEEDSDSAEEHEHNPPLQRAVSMAAPSRRHTKANFPLNETLSRHHSTRHRNSTSTVEPAHTLQPGSLPYAAPELLLPQTSDALKPHPSQDIWALGVMLYALLTGSLPFFDSFEPRLQMKILAGNYKVPDGIGRGAERILKGCLDRSVPNRWTIAMVDEVAWGVGWGAEGDSATPTETPNDPLPQSKPSSSRSRSRSKLEDIIVPPENDWQQEEPRPRSSQEAASRRSTSRVQRSLSRAPALSERSLSSRGQSRSISRRPRGFSPVPSRSREPLAPVTVTSPVSAASSKDGLDDILHGSALLASPSPIQRGRRQSKFSHNTSRSPSPSLVPTTPLDGASVIPPDNLLEQPDDLQLDGESSRGRAPIRSALGSDRLKHSNLRFEERLDDWTSQQSELEIGRDESSGISSIRSEDGLQGGEWAEVQSAVDSEFNRRQRPYSASPIASDRLQPTTKNVTEPFLSHSPPLSSAATNLLALRSRSAENGR</sequence>
<keyword evidence="7" id="KW-1185">Reference proteome</keyword>
<feature type="domain" description="Protein kinase" evidence="5">
    <location>
        <begin position="139"/>
        <end position="458"/>
    </location>
</feature>
<comment type="caution">
    <text evidence="6">The sequence shown here is derived from an EMBL/GenBank/DDBJ whole genome shotgun (WGS) entry which is preliminary data.</text>
</comment>
<keyword evidence="2 3" id="KW-0067">ATP-binding</keyword>